<dbReference type="AlphaFoldDB" id="A0AA43QU26"/>
<gene>
    <name evidence="1" type="ORF">OHK93_002793</name>
</gene>
<name>A0AA43QU26_9LECA</name>
<reference evidence="1" key="1">
    <citation type="journal article" date="2023" name="Genome Biol. Evol.">
        <title>First Whole Genome Sequence and Flow Cytometry Genome Size Data for the Lichen-Forming Fungus Ramalina farinacea (Ascomycota).</title>
        <authorList>
            <person name="Llewellyn T."/>
            <person name="Mian S."/>
            <person name="Hill R."/>
            <person name="Leitch I.J."/>
            <person name="Gaya E."/>
        </authorList>
    </citation>
    <scope>NUCLEOTIDE SEQUENCE</scope>
    <source>
        <strain evidence="1">LIQ254RAFAR</strain>
    </source>
</reference>
<comment type="caution">
    <text evidence="1">The sequence shown here is derived from an EMBL/GenBank/DDBJ whole genome shotgun (WGS) entry which is preliminary data.</text>
</comment>
<sequence>MATFASLTLDLQERILIILSQVGLLPFKLRLVCQTWNSLIVPIKFSGWEVKRLDENMNAAKLRSKTWPDTWVYSKIRKYTRTIAVPRKIDGDIGGFLNGLKSIRAIHINPDHGRRDSLAWETIAEPIFNNWLPAYLMRLTSISLRLVKTIEFLESVQPSDIPRLTWFSTDSYCSEDHARTPYRCLRASRMLVAFIASYEKLERVNIRLTDASIGTNLDLAQALSCQKSRLRILSVRDISPSIKPLSTKMNLGSQSLKSLATSCQYLTQLTVDIPAQLFFIGNRSCALYSDGIDPSIVQWICAVASFKMLRRLYVHTHSFQTWQLQRDGVVKFDNHNRTVEAAARELFTRLTFAKQGVLFDDMEIRYKVFRGIKAPPHSAPRKSISVINCWLYKYVTTHYSWKGMRQGVSSVFTKETLGYDAWPEP</sequence>
<proteinExistence type="predicted"/>
<keyword evidence="2" id="KW-1185">Reference proteome</keyword>
<evidence type="ECO:0000313" key="2">
    <source>
        <dbReference type="Proteomes" id="UP001161017"/>
    </source>
</evidence>
<dbReference type="EMBL" id="JAPUFD010000015">
    <property type="protein sequence ID" value="MDI1491584.1"/>
    <property type="molecule type" value="Genomic_DNA"/>
</dbReference>
<organism evidence="1 2">
    <name type="scientific">Ramalina farinacea</name>
    <dbReference type="NCBI Taxonomy" id="258253"/>
    <lineage>
        <taxon>Eukaryota</taxon>
        <taxon>Fungi</taxon>
        <taxon>Dikarya</taxon>
        <taxon>Ascomycota</taxon>
        <taxon>Pezizomycotina</taxon>
        <taxon>Lecanoromycetes</taxon>
        <taxon>OSLEUM clade</taxon>
        <taxon>Lecanoromycetidae</taxon>
        <taxon>Lecanorales</taxon>
        <taxon>Lecanorineae</taxon>
        <taxon>Ramalinaceae</taxon>
        <taxon>Ramalina</taxon>
    </lineage>
</organism>
<evidence type="ECO:0000313" key="1">
    <source>
        <dbReference type="EMBL" id="MDI1491584.1"/>
    </source>
</evidence>
<accession>A0AA43QU26</accession>
<protein>
    <submittedName>
        <fullName evidence="1">Uncharacterized protein</fullName>
    </submittedName>
</protein>
<dbReference type="Proteomes" id="UP001161017">
    <property type="component" value="Unassembled WGS sequence"/>
</dbReference>